<evidence type="ECO:0000259" key="2">
    <source>
        <dbReference type="Pfam" id="PF24883"/>
    </source>
</evidence>
<dbReference type="InterPro" id="IPR027417">
    <property type="entry name" value="P-loop_NTPase"/>
</dbReference>
<dbReference type="Pfam" id="PF24883">
    <property type="entry name" value="NPHP3_N"/>
    <property type="match status" value="1"/>
</dbReference>
<feature type="domain" description="Nephrocystin 3-like N-terminal" evidence="2">
    <location>
        <begin position="75"/>
        <end position="242"/>
    </location>
</feature>
<gene>
    <name evidence="3" type="ORF">BDN70DRAFT_938218</name>
</gene>
<dbReference type="AlphaFoldDB" id="A0A9P6CMK8"/>
<reference evidence="3" key="1">
    <citation type="submission" date="2020-11" db="EMBL/GenBank/DDBJ databases">
        <authorList>
            <consortium name="DOE Joint Genome Institute"/>
            <person name="Ahrendt S."/>
            <person name="Riley R."/>
            <person name="Andreopoulos W."/>
            <person name="Labutti K."/>
            <person name="Pangilinan J."/>
            <person name="Ruiz-Duenas F.J."/>
            <person name="Barrasa J.M."/>
            <person name="Sanchez-Garcia M."/>
            <person name="Camarero S."/>
            <person name="Miyauchi S."/>
            <person name="Serrano A."/>
            <person name="Linde D."/>
            <person name="Babiker R."/>
            <person name="Drula E."/>
            <person name="Ayuso-Fernandez I."/>
            <person name="Pacheco R."/>
            <person name="Padilla G."/>
            <person name="Ferreira P."/>
            <person name="Barriuso J."/>
            <person name="Kellner H."/>
            <person name="Castanera R."/>
            <person name="Alfaro M."/>
            <person name="Ramirez L."/>
            <person name="Pisabarro A.G."/>
            <person name="Kuo A."/>
            <person name="Tritt A."/>
            <person name="Lipzen A."/>
            <person name="He G."/>
            <person name="Yan M."/>
            <person name="Ng V."/>
            <person name="Cullen D."/>
            <person name="Martin F."/>
            <person name="Rosso M.-N."/>
            <person name="Henrissat B."/>
            <person name="Hibbett D."/>
            <person name="Martinez A.T."/>
            <person name="Grigoriev I.V."/>
        </authorList>
    </citation>
    <scope>NUCLEOTIDE SEQUENCE</scope>
    <source>
        <strain evidence="3">CIRM-BRFM 674</strain>
    </source>
</reference>
<proteinExistence type="predicted"/>
<dbReference type="Gene3D" id="3.40.50.300">
    <property type="entry name" value="P-loop containing nucleotide triphosphate hydrolases"/>
    <property type="match status" value="1"/>
</dbReference>
<keyword evidence="4" id="KW-1185">Reference proteome</keyword>
<evidence type="ECO:0000313" key="4">
    <source>
        <dbReference type="Proteomes" id="UP000807469"/>
    </source>
</evidence>
<dbReference type="PANTHER" id="PTHR10039:SF14">
    <property type="entry name" value="NACHT DOMAIN-CONTAINING PROTEIN"/>
    <property type="match status" value="1"/>
</dbReference>
<keyword evidence="1" id="KW-0677">Repeat</keyword>
<dbReference type="PANTHER" id="PTHR10039">
    <property type="entry name" value="AMELOGENIN"/>
    <property type="match status" value="1"/>
</dbReference>
<dbReference type="EMBL" id="MU155540">
    <property type="protein sequence ID" value="KAF9472401.1"/>
    <property type="molecule type" value="Genomic_DNA"/>
</dbReference>
<name>A0A9P6CMK8_9AGAR</name>
<evidence type="ECO:0000313" key="3">
    <source>
        <dbReference type="EMBL" id="KAF9472401.1"/>
    </source>
</evidence>
<dbReference type="InterPro" id="IPR056884">
    <property type="entry name" value="NPHP3-like_N"/>
</dbReference>
<evidence type="ECO:0000256" key="1">
    <source>
        <dbReference type="ARBA" id="ARBA00022737"/>
    </source>
</evidence>
<dbReference type="SUPFAM" id="SSF52540">
    <property type="entry name" value="P-loop containing nucleoside triphosphate hydrolases"/>
    <property type="match status" value="1"/>
</dbReference>
<comment type="caution">
    <text evidence="3">The sequence shown here is derived from an EMBL/GenBank/DDBJ whole genome shotgun (WGS) entry which is preliminary data.</text>
</comment>
<protein>
    <recommendedName>
        <fullName evidence="2">Nephrocystin 3-like N-terminal domain-containing protein</fullName>
    </recommendedName>
</protein>
<accession>A0A9P6CMK8</accession>
<dbReference type="OrthoDB" id="4760524at2759"/>
<dbReference type="Proteomes" id="UP000807469">
    <property type="component" value="Unassembled WGS sequence"/>
</dbReference>
<dbReference type="PRINTS" id="PR00830">
    <property type="entry name" value="ENDOLAPTASE"/>
</dbReference>
<organism evidence="3 4">
    <name type="scientific">Pholiota conissans</name>
    <dbReference type="NCBI Taxonomy" id="109636"/>
    <lineage>
        <taxon>Eukaryota</taxon>
        <taxon>Fungi</taxon>
        <taxon>Dikarya</taxon>
        <taxon>Basidiomycota</taxon>
        <taxon>Agaricomycotina</taxon>
        <taxon>Agaricomycetes</taxon>
        <taxon>Agaricomycetidae</taxon>
        <taxon>Agaricales</taxon>
        <taxon>Agaricineae</taxon>
        <taxon>Strophariaceae</taxon>
        <taxon>Pholiota</taxon>
    </lineage>
</organism>
<sequence length="445" mass="49423">MSCSSQQMFSNANNLGIHGGQFSNVQGDMHVHSAAAERHGLKLLLQNISPGALHDAAERDDQPGCHENTRVAIRKEIMDWLQKPGAREKFVLWLYGPVGSGKTSIAQSIAEALAELGLLAASFFFRRSAAGRNTSDRFIATIAYQLSCYFPVMADLLYTAIEKDPIIFSKLRATQLQLLIVHPLKAALQYASPLTTPKPIVIIVDGVDECLPAKSQVELLGLLQTIVGEFQSIPFLCFVSSRPEYEIRSTFAGSNLFGALTTKIALKNNNQTFQDIKFFLLTEFSRIRDENLQIGTELPSPWPANHDVDNIAEKASGQFIFASTVMKFVSSSEDDPVERLNIIMGLYSLGPGQRPFDPLDDLYRTILASISPNSLPKVLDILSLIISAPELQLSPSVWLAGGLLELDIRKTLIRMHALVHVPPPKDKYPMYLYHKSFEDFVERYT</sequence>